<dbReference type="GO" id="GO:0016114">
    <property type="term" value="P:terpenoid biosynthetic process"/>
    <property type="evidence" value="ECO:0007669"/>
    <property type="project" value="UniProtKB-ARBA"/>
</dbReference>
<dbReference type="Pfam" id="PF00348">
    <property type="entry name" value="polyprenyl_synt"/>
    <property type="match status" value="1"/>
</dbReference>
<evidence type="ECO:0000313" key="11">
    <source>
        <dbReference type="Proteomes" id="UP000293902"/>
    </source>
</evidence>
<dbReference type="NCBIfam" id="NF045485">
    <property type="entry name" value="FPPsyn"/>
    <property type="match status" value="1"/>
</dbReference>
<evidence type="ECO:0000256" key="1">
    <source>
        <dbReference type="ARBA" id="ARBA00001946"/>
    </source>
</evidence>
<dbReference type="EMBL" id="CP036313">
    <property type="protein sequence ID" value="QBH14690.1"/>
    <property type="molecule type" value="Genomic_DNA"/>
</dbReference>
<evidence type="ECO:0000256" key="2">
    <source>
        <dbReference type="ARBA" id="ARBA00006706"/>
    </source>
</evidence>
<dbReference type="Proteomes" id="UP000248798">
    <property type="component" value="Unassembled WGS sequence"/>
</dbReference>
<evidence type="ECO:0000313" key="8">
    <source>
        <dbReference type="EMBL" id="QBH14690.1"/>
    </source>
</evidence>
<dbReference type="FunFam" id="1.10.600.10:FF:000001">
    <property type="entry name" value="Geranylgeranyl diphosphate synthase"/>
    <property type="match status" value="1"/>
</dbReference>
<reference evidence="9 10" key="1">
    <citation type="submission" date="2018-06" db="EMBL/GenBank/DDBJ databases">
        <title>Complete Genome Sequence of Desulfobacter hydrogenophilus (DSM3380).</title>
        <authorList>
            <person name="Marietou A."/>
            <person name="Schreiber L."/>
            <person name="Marshall I."/>
            <person name="Jorgensen B."/>
        </authorList>
    </citation>
    <scope>NUCLEOTIDE SEQUENCE [LARGE SCALE GENOMIC DNA]</scope>
    <source>
        <strain evidence="9 10">DSM 3380</strain>
    </source>
</reference>
<evidence type="ECO:0000256" key="4">
    <source>
        <dbReference type="ARBA" id="ARBA00022723"/>
    </source>
</evidence>
<dbReference type="AlphaFoldDB" id="A0A328F8D0"/>
<reference evidence="8 11" key="2">
    <citation type="submission" date="2019-02" db="EMBL/GenBank/DDBJ databases">
        <title>Complete genome sequence of Desulfobacter hydrogenophilus AcRS1.</title>
        <authorList>
            <person name="Marietou A."/>
            <person name="Lund M.B."/>
            <person name="Marshall I.P.G."/>
            <person name="Schreiber L."/>
            <person name="Jorgensen B."/>
        </authorList>
    </citation>
    <scope>NUCLEOTIDE SEQUENCE [LARGE SCALE GENOMIC DNA]</scope>
    <source>
        <strain evidence="8 11">AcRS1</strain>
    </source>
</reference>
<keyword evidence="5" id="KW-0460">Magnesium</keyword>
<dbReference type="EMBL" id="QLNI01000036">
    <property type="protein sequence ID" value="RAM00908.1"/>
    <property type="molecule type" value="Genomic_DNA"/>
</dbReference>
<dbReference type="CDD" id="cd00685">
    <property type="entry name" value="Trans_IPPS_HT"/>
    <property type="match status" value="1"/>
</dbReference>
<dbReference type="Proteomes" id="UP000293902">
    <property type="component" value="Chromosome"/>
</dbReference>
<dbReference type="RefSeq" id="WP_111958755.1">
    <property type="nucleotide sequence ID" value="NZ_CP036313.1"/>
</dbReference>
<keyword evidence="4" id="KW-0479">Metal-binding</keyword>
<evidence type="ECO:0000313" key="9">
    <source>
        <dbReference type="EMBL" id="RAM00908.1"/>
    </source>
</evidence>
<gene>
    <name evidence="9" type="ORF">DO021_16740</name>
    <name evidence="8" type="ORF">EYB58_18250</name>
</gene>
<sequence length="313" mass="33635">MSTFDLSGYLLRNRKLIDEALINVFDELDPQRELVQAMMHSLMAGGKRVRPALALATAHALGADPLIALPASCAIEMIHTYSLIHDDLPGMDDDDLRRGVPTCHKQFSEATAILAGDGLLTHAFHILAAPGSCFKVFPDAETRLILVKKISAAAGINGMVEGQMLDMQAEKKPEDLPADSADALAHLKKIHRHKTGAMIEVSVASGAISAGANKEALNALGTYAQNIGLAFQVMDDILNVEGDPKVMGKAVGTDALHDKMTFPALLGLEGSKDFSKQLVANALAALDSYKEKEFKEKSEPLRAIAGYIINRNR</sequence>
<dbReference type="GO" id="GO:0046872">
    <property type="term" value="F:metal ion binding"/>
    <property type="evidence" value="ECO:0007669"/>
    <property type="project" value="UniProtKB-KW"/>
</dbReference>
<dbReference type="InterPro" id="IPR008949">
    <property type="entry name" value="Isoprenoid_synthase_dom_sf"/>
</dbReference>
<name>A0A328F8D0_9BACT</name>
<comment type="cofactor">
    <cofactor evidence="1">
        <name>Mg(2+)</name>
        <dbReference type="ChEBI" id="CHEBI:18420"/>
    </cofactor>
</comment>
<comment type="similarity">
    <text evidence="2 7">Belongs to the FPP/GGPP synthase family.</text>
</comment>
<dbReference type="SFLD" id="SFLDG01017">
    <property type="entry name" value="Polyprenyl_Transferase_Like"/>
    <property type="match status" value="1"/>
</dbReference>
<evidence type="ECO:0000256" key="5">
    <source>
        <dbReference type="ARBA" id="ARBA00022842"/>
    </source>
</evidence>
<evidence type="ECO:0000256" key="3">
    <source>
        <dbReference type="ARBA" id="ARBA00022679"/>
    </source>
</evidence>
<dbReference type="SFLD" id="SFLDS00005">
    <property type="entry name" value="Isoprenoid_Synthase_Type_I"/>
    <property type="match status" value="1"/>
</dbReference>
<dbReference type="SUPFAM" id="SSF48576">
    <property type="entry name" value="Terpenoid synthases"/>
    <property type="match status" value="1"/>
</dbReference>
<dbReference type="OrthoDB" id="9805316at2"/>
<keyword evidence="3 7" id="KW-0808">Transferase</keyword>
<evidence type="ECO:0000256" key="7">
    <source>
        <dbReference type="RuleBase" id="RU004466"/>
    </source>
</evidence>
<evidence type="ECO:0000313" key="10">
    <source>
        <dbReference type="Proteomes" id="UP000248798"/>
    </source>
</evidence>
<organism evidence="9 10">
    <name type="scientific">Desulfobacter hydrogenophilus</name>
    <dbReference type="NCBI Taxonomy" id="2291"/>
    <lineage>
        <taxon>Bacteria</taxon>
        <taxon>Pseudomonadati</taxon>
        <taxon>Thermodesulfobacteriota</taxon>
        <taxon>Desulfobacteria</taxon>
        <taxon>Desulfobacterales</taxon>
        <taxon>Desulfobacteraceae</taxon>
        <taxon>Desulfobacter</taxon>
    </lineage>
</organism>
<dbReference type="GO" id="GO:0005737">
    <property type="term" value="C:cytoplasm"/>
    <property type="evidence" value="ECO:0007669"/>
    <property type="project" value="UniProtKB-ARBA"/>
</dbReference>
<protein>
    <submittedName>
        <fullName evidence="9">Polyprenyl synthetase family protein</fullName>
    </submittedName>
</protein>
<keyword evidence="6" id="KW-0414">Isoprene biosynthesis</keyword>
<dbReference type="PANTHER" id="PTHR43281:SF1">
    <property type="entry name" value="FARNESYL DIPHOSPHATE SYNTHASE"/>
    <property type="match status" value="1"/>
</dbReference>
<proteinExistence type="inferred from homology"/>
<dbReference type="PROSITE" id="PS00444">
    <property type="entry name" value="POLYPRENYL_SYNTHASE_2"/>
    <property type="match status" value="1"/>
</dbReference>
<keyword evidence="11" id="KW-1185">Reference proteome</keyword>
<dbReference type="PANTHER" id="PTHR43281">
    <property type="entry name" value="FARNESYL DIPHOSPHATE SYNTHASE"/>
    <property type="match status" value="1"/>
</dbReference>
<dbReference type="Gene3D" id="1.10.600.10">
    <property type="entry name" value="Farnesyl Diphosphate Synthase"/>
    <property type="match status" value="1"/>
</dbReference>
<dbReference type="PROSITE" id="PS00723">
    <property type="entry name" value="POLYPRENYL_SYNTHASE_1"/>
    <property type="match status" value="1"/>
</dbReference>
<dbReference type="GO" id="GO:0004659">
    <property type="term" value="F:prenyltransferase activity"/>
    <property type="evidence" value="ECO:0007669"/>
    <property type="project" value="InterPro"/>
</dbReference>
<dbReference type="InterPro" id="IPR000092">
    <property type="entry name" value="Polyprenyl_synt"/>
</dbReference>
<dbReference type="InterPro" id="IPR033749">
    <property type="entry name" value="Polyprenyl_synt_CS"/>
</dbReference>
<evidence type="ECO:0000256" key="6">
    <source>
        <dbReference type="ARBA" id="ARBA00023229"/>
    </source>
</evidence>
<dbReference type="InterPro" id="IPR053378">
    <property type="entry name" value="Prenyl_diphosphate_synthase"/>
</dbReference>
<accession>A0A328F8D0</accession>